<evidence type="ECO:0000256" key="4">
    <source>
        <dbReference type="ARBA" id="ARBA00048018"/>
    </source>
</evidence>
<comment type="similarity">
    <text evidence="1 5">Belongs to the DTD family.</text>
</comment>
<keyword evidence="5" id="KW-0378">Hydrolase</keyword>
<dbReference type="Pfam" id="PF02580">
    <property type="entry name" value="Tyr_Deacylase"/>
    <property type="match status" value="1"/>
</dbReference>
<keyword evidence="5" id="KW-0820">tRNA-binding</keyword>
<dbReference type="AlphaFoldDB" id="A0AA36G8W1"/>
<dbReference type="EC" id="3.1.1.96" evidence="2 5"/>
<dbReference type="CDD" id="cd00563">
    <property type="entry name" value="Dtyr_deacylase"/>
    <property type="match status" value="1"/>
</dbReference>
<sequence>MKAIIQRVTKASVTVGGEVISSIGKGLCVLVGIHRDDKIEDMEFIARKIVNLRLFDAEDGKKWDKSVKDLDLEILSVSQFTLHSQLKGNKVDFHNSMSPADAAQFYEKFLAHLGRSYKTERIQDGKFAAYMMVNMDNDGPVTITLDSRNRE</sequence>
<evidence type="ECO:0000256" key="3">
    <source>
        <dbReference type="ARBA" id="ARBA00047676"/>
    </source>
</evidence>
<gene>
    <name evidence="6" type="ORF">MSPICULIGERA_LOCUS20455</name>
</gene>
<protein>
    <recommendedName>
        <fullName evidence="2 5">D-aminoacyl-tRNA deacylase</fullName>
        <ecNumber evidence="2 5">3.1.1.96</ecNumber>
    </recommendedName>
</protein>
<dbReference type="InterPro" id="IPR003732">
    <property type="entry name" value="Daa-tRNA_deacyls_DTD"/>
</dbReference>
<dbReference type="Proteomes" id="UP001177023">
    <property type="component" value="Unassembled WGS sequence"/>
</dbReference>
<accession>A0AA36G8W1</accession>
<evidence type="ECO:0000313" key="6">
    <source>
        <dbReference type="EMBL" id="CAJ0582319.1"/>
    </source>
</evidence>
<keyword evidence="5" id="KW-0963">Cytoplasm</keyword>
<dbReference type="EMBL" id="CATQJA010002664">
    <property type="protein sequence ID" value="CAJ0582319.1"/>
    <property type="molecule type" value="Genomic_DNA"/>
</dbReference>
<keyword evidence="5" id="KW-0694">RNA-binding</keyword>
<name>A0AA36G8W1_9BILA</name>
<dbReference type="SUPFAM" id="SSF69500">
    <property type="entry name" value="DTD-like"/>
    <property type="match status" value="1"/>
</dbReference>
<proteinExistence type="inferred from homology"/>
<comment type="subcellular location">
    <subcellularLocation>
        <location evidence="5">Cytoplasm</location>
    </subcellularLocation>
</comment>
<dbReference type="Gene3D" id="3.50.80.10">
    <property type="entry name" value="D-tyrosyl-tRNA(Tyr) deacylase"/>
    <property type="match status" value="1"/>
</dbReference>
<dbReference type="GO" id="GO:0000049">
    <property type="term" value="F:tRNA binding"/>
    <property type="evidence" value="ECO:0007669"/>
    <property type="project" value="UniProtKB-KW"/>
</dbReference>
<feature type="non-terminal residue" evidence="6">
    <location>
        <position position="1"/>
    </location>
</feature>
<dbReference type="PANTHER" id="PTHR10472">
    <property type="entry name" value="D-TYROSYL-TRNA TYR DEACYLASE"/>
    <property type="match status" value="1"/>
</dbReference>
<dbReference type="NCBIfam" id="TIGR00256">
    <property type="entry name" value="D-aminoacyl-tRNA deacylase"/>
    <property type="match status" value="1"/>
</dbReference>
<evidence type="ECO:0000256" key="1">
    <source>
        <dbReference type="ARBA" id="ARBA00009673"/>
    </source>
</evidence>
<dbReference type="PANTHER" id="PTHR10472:SF5">
    <property type="entry name" value="D-AMINOACYL-TRNA DEACYLASE 1"/>
    <property type="match status" value="1"/>
</dbReference>
<keyword evidence="7" id="KW-1185">Reference proteome</keyword>
<dbReference type="FunFam" id="3.50.80.10:FF:000001">
    <property type="entry name" value="D-aminoacyl-tRNA deacylase"/>
    <property type="match status" value="1"/>
</dbReference>
<dbReference type="GO" id="GO:0051500">
    <property type="term" value="F:D-tyrosyl-tRNA(Tyr) deacylase activity"/>
    <property type="evidence" value="ECO:0007669"/>
    <property type="project" value="TreeGrafter"/>
</dbReference>
<evidence type="ECO:0000256" key="2">
    <source>
        <dbReference type="ARBA" id="ARBA00013056"/>
    </source>
</evidence>
<comment type="catalytic activity">
    <reaction evidence="3">
        <text>glycyl-tRNA(Ala) + H2O = tRNA(Ala) + glycine + H(+)</text>
        <dbReference type="Rhea" id="RHEA:53744"/>
        <dbReference type="Rhea" id="RHEA-COMP:9657"/>
        <dbReference type="Rhea" id="RHEA-COMP:13640"/>
        <dbReference type="ChEBI" id="CHEBI:15377"/>
        <dbReference type="ChEBI" id="CHEBI:15378"/>
        <dbReference type="ChEBI" id="CHEBI:57305"/>
        <dbReference type="ChEBI" id="CHEBI:78442"/>
        <dbReference type="ChEBI" id="CHEBI:78522"/>
        <dbReference type="EC" id="3.1.1.96"/>
    </reaction>
</comment>
<evidence type="ECO:0000313" key="7">
    <source>
        <dbReference type="Proteomes" id="UP001177023"/>
    </source>
</evidence>
<evidence type="ECO:0000256" key="5">
    <source>
        <dbReference type="RuleBase" id="RU003470"/>
    </source>
</evidence>
<dbReference type="InterPro" id="IPR023509">
    <property type="entry name" value="DTD-like_sf"/>
</dbReference>
<reference evidence="6" key="1">
    <citation type="submission" date="2023-06" db="EMBL/GenBank/DDBJ databases">
        <authorList>
            <person name="Delattre M."/>
        </authorList>
    </citation>
    <scope>NUCLEOTIDE SEQUENCE</scope>
    <source>
        <strain evidence="6">AF72</strain>
    </source>
</reference>
<comment type="catalytic activity">
    <reaction evidence="4">
        <text>a D-aminoacyl-tRNA + H2O = a tRNA + a D-alpha-amino acid + H(+)</text>
        <dbReference type="Rhea" id="RHEA:13953"/>
        <dbReference type="Rhea" id="RHEA-COMP:10123"/>
        <dbReference type="Rhea" id="RHEA-COMP:10124"/>
        <dbReference type="ChEBI" id="CHEBI:15377"/>
        <dbReference type="ChEBI" id="CHEBI:15378"/>
        <dbReference type="ChEBI" id="CHEBI:59871"/>
        <dbReference type="ChEBI" id="CHEBI:78442"/>
        <dbReference type="ChEBI" id="CHEBI:79333"/>
        <dbReference type="EC" id="3.1.1.96"/>
    </reaction>
</comment>
<comment type="caution">
    <text evidence="6">The sequence shown here is derived from an EMBL/GenBank/DDBJ whole genome shotgun (WGS) entry which is preliminary data.</text>
</comment>
<dbReference type="GO" id="GO:0005737">
    <property type="term" value="C:cytoplasm"/>
    <property type="evidence" value="ECO:0007669"/>
    <property type="project" value="UniProtKB-SubCell"/>
</dbReference>
<organism evidence="6 7">
    <name type="scientific">Mesorhabditis spiculigera</name>
    <dbReference type="NCBI Taxonomy" id="96644"/>
    <lineage>
        <taxon>Eukaryota</taxon>
        <taxon>Metazoa</taxon>
        <taxon>Ecdysozoa</taxon>
        <taxon>Nematoda</taxon>
        <taxon>Chromadorea</taxon>
        <taxon>Rhabditida</taxon>
        <taxon>Rhabditina</taxon>
        <taxon>Rhabditomorpha</taxon>
        <taxon>Rhabditoidea</taxon>
        <taxon>Rhabditidae</taxon>
        <taxon>Mesorhabditinae</taxon>
        <taxon>Mesorhabditis</taxon>
    </lineage>
</organism>